<reference evidence="2" key="2">
    <citation type="submission" date="2014-03" db="EMBL/GenBank/DDBJ databases">
        <authorList>
            <person name="Genoscope - CEA"/>
        </authorList>
    </citation>
    <scope>NUCLEOTIDE SEQUENCE</scope>
</reference>
<evidence type="ECO:0008006" key="4">
    <source>
        <dbReference type="Google" id="ProtNLM"/>
    </source>
</evidence>
<organism evidence="2 3">
    <name type="scientific">Oncorhynchus mykiss</name>
    <name type="common">Rainbow trout</name>
    <name type="synonym">Salmo gairdneri</name>
    <dbReference type="NCBI Taxonomy" id="8022"/>
    <lineage>
        <taxon>Eukaryota</taxon>
        <taxon>Metazoa</taxon>
        <taxon>Chordata</taxon>
        <taxon>Craniata</taxon>
        <taxon>Vertebrata</taxon>
        <taxon>Euteleostomi</taxon>
        <taxon>Actinopterygii</taxon>
        <taxon>Neopterygii</taxon>
        <taxon>Teleostei</taxon>
        <taxon>Protacanthopterygii</taxon>
        <taxon>Salmoniformes</taxon>
        <taxon>Salmonidae</taxon>
        <taxon>Salmoninae</taxon>
        <taxon>Oncorhynchus</taxon>
    </lineage>
</organism>
<feature type="region of interest" description="Disordered" evidence="1">
    <location>
        <begin position="39"/>
        <end position="116"/>
    </location>
</feature>
<feature type="compositionally biased region" description="Low complexity" evidence="1">
    <location>
        <begin position="39"/>
        <end position="50"/>
    </location>
</feature>
<reference evidence="2" key="1">
    <citation type="journal article" date="2014" name="Nat. Commun.">
        <title>The rainbow trout genome provides novel insights into evolution after whole-genome duplication in vertebrates.</title>
        <authorList>
            <person name="Berthelot C."/>
            <person name="Brunet F."/>
            <person name="Chalopin D."/>
            <person name="Juanchich A."/>
            <person name="Bernard M."/>
            <person name="Noel B."/>
            <person name="Bento P."/>
            <person name="Da Silva C."/>
            <person name="Labadie K."/>
            <person name="Alberti A."/>
            <person name="Aury J.M."/>
            <person name="Louis A."/>
            <person name="Dehais P."/>
            <person name="Bardou P."/>
            <person name="Montfort J."/>
            <person name="Klopp C."/>
            <person name="Cabau C."/>
            <person name="Gaspin C."/>
            <person name="Thorgaard G.H."/>
            <person name="Boussaha M."/>
            <person name="Quillet E."/>
            <person name="Guyomard R."/>
            <person name="Galiana D."/>
            <person name="Bobe J."/>
            <person name="Volff J.N."/>
            <person name="Genet C."/>
            <person name="Wincker P."/>
            <person name="Jaillon O."/>
            <person name="Roest Crollius H."/>
            <person name="Guiguen Y."/>
        </authorList>
    </citation>
    <scope>NUCLEOTIDE SEQUENCE [LARGE SCALE GENOMIC DNA]</scope>
</reference>
<evidence type="ECO:0000313" key="3">
    <source>
        <dbReference type="Proteomes" id="UP000193380"/>
    </source>
</evidence>
<dbReference type="EMBL" id="FR914077">
    <property type="protein sequence ID" value="CDQ92896.1"/>
    <property type="molecule type" value="Genomic_DNA"/>
</dbReference>
<feature type="compositionally biased region" description="Basic and acidic residues" evidence="1">
    <location>
        <begin position="91"/>
        <end position="109"/>
    </location>
</feature>
<protein>
    <recommendedName>
        <fullName evidence="4">Integrator complex subunit 12</fullName>
    </recommendedName>
</protein>
<feature type="compositionally biased region" description="Low complexity" evidence="1">
    <location>
        <begin position="73"/>
        <end position="90"/>
    </location>
</feature>
<name>A0A060YMF1_ONCMY</name>
<dbReference type="PaxDb" id="8022-A0A060YMF1"/>
<accession>A0A060YMF1</accession>
<evidence type="ECO:0000256" key="1">
    <source>
        <dbReference type="SAM" id="MobiDB-lite"/>
    </source>
</evidence>
<dbReference type="STRING" id="8022.A0A060YMF1"/>
<sequence length="116" mass="12412">MAASVSLELDPVFLKGLGYLHSKNKDSVDKLRALLDESLSGRGSDSSYRSSLKEVEVTKVSVSKMSINKQDSKSSCSSSSSSSSSSSKSSSSEKSKKEVEKRPSDKVRNGMDAVPE</sequence>
<dbReference type="Proteomes" id="UP000193380">
    <property type="component" value="Unassembled WGS sequence"/>
</dbReference>
<evidence type="ECO:0000313" key="2">
    <source>
        <dbReference type="EMBL" id="CDQ92896.1"/>
    </source>
</evidence>
<gene>
    <name evidence="2" type="ORF">GSONMT00060564001</name>
</gene>
<proteinExistence type="predicted"/>
<dbReference type="AlphaFoldDB" id="A0A060YMF1"/>